<evidence type="ECO:0000313" key="6">
    <source>
        <dbReference type="EMBL" id="WBO61741.1"/>
    </source>
</evidence>
<dbReference type="InterPro" id="IPR011075">
    <property type="entry name" value="TetR_C"/>
</dbReference>
<dbReference type="InterPro" id="IPR001647">
    <property type="entry name" value="HTH_TetR"/>
</dbReference>
<dbReference type="PROSITE" id="PS50977">
    <property type="entry name" value="HTH_TETR_2"/>
    <property type="match status" value="1"/>
</dbReference>
<dbReference type="PRINTS" id="PR00455">
    <property type="entry name" value="HTHTETR"/>
</dbReference>
<reference evidence="6 7" key="1">
    <citation type="submission" date="2022-12" db="EMBL/GenBank/DDBJ databases">
        <authorList>
            <person name="Mo P."/>
        </authorList>
    </citation>
    <scope>NUCLEOTIDE SEQUENCE [LARGE SCALE GENOMIC DNA]</scope>
    <source>
        <strain evidence="6 7">HUAS 2-6</strain>
    </source>
</reference>
<feature type="domain" description="HTH tetR-type" evidence="5">
    <location>
        <begin position="6"/>
        <end position="66"/>
    </location>
</feature>
<protein>
    <submittedName>
        <fullName evidence="6">TetR/AcrR family transcriptional regulator</fullName>
    </submittedName>
</protein>
<dbReference type="Gene3D" id="1.10.10.60">
    <property type="entry name" value="Homeodomain-like"/>
    <property type="match status" value="1"/>
</dbReference>
<dbReference type="PANTHER" id="PTHR47506">
    <property type="entry name" value="TRANSCRIPTIONAL REGULATORY PROTEIN"/>
    <property type="match status" value="1"/>
</dbReference>
<evidence type="ECO:0000259" key="5">
    <source>
        <dbReference type="PROSITE" id="PS50977"/>
    </source>
</evidence>
<evidence type="ECO:0000313" key="7">
    <source>
        <dbReference type="Proteomes" id="UP001212326"/>
    </source>
</evidence>
<dbReference type="SUPFAM" id="SSF46689">
    <property type="entry name" value="Homeodomain-like"/>
    <property type="match status" value="1"/>
</dbReference>
<dbReference type="RefSeq" id="WP_270079697.1">
    <property type="nucleotide sequence ID" value="NZ_CP115300.1"/>
</dbReference>
<dbReference type="EMBL" id="CP115300">
    <property type="protein sequence ID" value="WBO61741.1"/>
    <property type="molecule type" value="Genomic_DNA"/>
</dbReference>
<name>A0ABY7NU45_9ACTN</name>
<evidence type="ECO:0000256" key="3">
    <source>
        <dbReference type="ARBA" id="ARBA00023163"/>
    </source>
</evidence>
<evidence type="ECO:0000256" key="1">
    <source>
        <dbReference type="ARBA" id="ARBA00023015"/>
    </source>
</evidence>
<evidence type="ECO:0000256" key="4">
    <source>
        <dbReference type="PROSITE-ProRule" id="PRU00335"/>
    </source>
</evidence>
<dbReference type="Pfam" id="PF16925">
    <property type="entry name" value="TetR_C_13"/>
    <property type="match status" value="1"/>
</dbReference>
<dbReference type="SUPFAM" id="SSF48498">
    <property type="entry name" value="Tetracyclin repressor-like, C-terminal domain"/>
    <property type="match status" value="1"/>
</dbReference>
<gene>
    <name evidence="6" type="ORF">O1G22_02165</name>
</gene>
<keyword evidence="3" id="KW-0804">Transcription</keyword>
<keyword evidence="7" id="KW-1185">Reference proteome</keyword>
<feature type="DNA-binding region" description="H-T-H motif" evidence="4">
    <location>
        <begin position="29"/>
        <end position="48"/>
    </location>
</feature>
<keyword evidence="2 4" id="KW-0238">DNA-binding</keyword>
<dbReference type="InterPro" id="IPR036271">
    <property type="entry name" value="Tet_transcr_reg_TetR-rel_C_sf"/>
</dbReference>
<dbReference type="Proteomes" id="UP001212326">
    <property type="component" value="Chromosome"/>
</dbReference>
<proteinExistence type="predicted"/>
<dbReference type="Gene3D" id="1.10.357.10">
    <property type="entry name" value="Tetracycline Repressor, domain 2"/>
    <property type="match status" value="1"/>
</dbReference>
<dbReference type="PANTHER" id="PTHR47506:SF1">
    <property type="entry name" value="HTH-TYPE TRANSCRIPTIONAL REGULATOR YJDC"/>
    <property type="match status" value="1"/>
</dbReference>
<organism evidence="6 7">
    <name type="scientific">Streptomyces camelliae</name>
    <dbReference type="NCBI Taxonomy" id="3004093"/>
    <lineage>
        <taxon>Bacteria</taxon>
        <taxon>Bacillati</taxon>
        <taxon>Actinomycetota</taxon>
        <taxon>Actinomycetes</taxon>
        <taxon>Kitasatosporales</taxon>
        <taxon>Streptomycetaceae</taxon>
        <taxon>Streptomyces</taxon>
    </lineage>
</organism>
<evidence type="ECO:0000256" key="2">
    <source>
        <dbReference type="ARBA" id="ARBA00023125"/>
    </source>
</evidence>
<keyword evidence="1" id="KW-0805">Transcription regulation</keyword>
<dbReference type="Pfam" id="PF00440">
    <property type="entry name" value="TetR_N"/>
    <property type="match status" value="1"/>
</dbReference>
<sequence>MGRPKQFDPQAAVGEAMEVFWRKGYAATTPQDLVDALGIGKGSLYHAFGSKRQLFLLALRRYGDAQVAALAERLQGSGSVKDKLRTALRDLAQFDLTDPYLRGCMAVNTSAELIGAGEEAAAVIRGVFDRIEGALLAAVEEGLRTGEIDSRRDPQEIASGLLATILGMHVLARTADGPERLTRIVAAAIAAL</sequence>
<dbReference type="InterPro" id="IPR009057">
    <property type="entry name" value="Homeodomain-like_sf"/>
</dbReference>
<accession>A0ABY7NU45</accession>